<dbReference type="RefSeq" id="WP_128978548.1">
    <property type="nucleotide sequence ID" value="NZ_CP133762.1"/>
</dbReference>
<accession>A0ABY9RSI1</accession>
<dbReference type="Gene3D" id="3.60.40.10">
    <property type="entry name" value="PPM-type phosphatase domain"/>
    <property type="match status" value="1"/>
</dbReference>
<sequence length="311" mass="33039">MRPRGRPSRRWRVHGISSVGYRHLRDSKPCQDAWLHRETPGGLVLAVADGAGSAERSGEGARAAVRLAVDAFAPIAAPWRHGDDPRSRTELMTEAFREVRAEFLNWCAGPASPYATTLTVVVAAEGWLGQASVGDGLVLVRAESHSALAAPDVTGRGAPGAAARAADRVAGGGADGEAGPAAPPPSAAAAPASYHLLPQPPSGSEYANETVFLGSPTALGRLRVDCVRDDRIDGVLLSTDGLTHALLRRSPGGHPLPHDAFVGHLFDRLARADYDHDEEDHRLKDFLASDQISRVTGDDKTLLWAIRHDDH</sequence>
<evidence type="ECO:0000256" key="1">
    <source>
        <dbReference type="SAM" id="MobiDB-lite"/>
    </source>
</evidence>
<organism evidence="3 4">
    <name type="scientific">Streptomyces roseicoloratus</name>
    <dbReference type="NCBI Taxonomy" id="2508722"/>
    <lineage>
        <taxon>Bacteria</taxon>
        <taxon>Bacillati</taxon>
        <taxon>Actinomycetota</taxon>
        <taxon>Actinomycetes</taxon>
        <taxon>Kitasatosporales</taxon>
        <taxon>Streptomycetaceae</taxon>
        <taxon>Streptomyces</taxon>
    </lineage>
</organism>
<dbReference type="EMBL" id="CP133762">
    <property type="protein sequence ID" value="WMX44897.1"/>
    <property type="molecule type" value="Genomic_DNA"/>
</dbReference>
<dbReference type="Proteomes" id="UP001250858">
    <property type="component" value="Chromosome"/>
</dbReference>
<proteinExistence type="predicted"/>
<gene>
    <name evidence="3" type="ORF">RGF97_08575</name>
</gene>
<reference evidence="3 4" key="1">
    <citation type="submission" date="2023-09" db="EMBL/GenBank/DDBJ databases">
        <title>Complete genome of Streptomyces roseicoloratus T14.</title>
        <authorList>
            <person name="Bashizi T."/>
            <person name="Kim M.-J."/>
            <person name="Lee G."/>
            <person name="Tagele S.B."/>
            <person name="Shin J.-H."/>
        </authorList>
    </citation>
    <scope>NUCLEOTIDE SEQUENCE [LARGE SCALE GENOMIC DNA]</scope>
    <source>
        <strain evidence="3 4">T14</strain>
    </source>
</reference>
<dbReference type="EC" id="3.1.3.16" evidence="3"/>
<protein>
    <submittedName>
        <fullName evidence="3">PP2C family serine/threonine-protein phosphatase</fullName>
        <ecNumber evidence="3">3.1.3.16</ecNumber>
    </submittedName>
</protein>
<dbReference type="Pfam" id="PF13672">
    <property type="entry name" value="PP2C_2"/>
    <property type="match status" value="2"/>
</dbReference>
<dbReference type="SUPFAM" id="SSF81606">
    <property type="entry name" value="PP2C-like"/>
    <property type="match status" value="1"/>
</dbReference>
<feature type="region of interest" description="Disordered" evidence="1">
    <location>
        <begin position="151"/>
        <end position="201"/>
    </location>
</feature>
<feature type="domain" description="PPM-type phosphatase" evidence="2">
    <location>
        <begin position="19"/>
        <end position="146"/>
    </location>
</feature>
<dbReference type="InterPro" id="IPR036457">
    <property type="entry name" value="PPM-type-like_dom_sf"/>
</dbReference>
<name>A0ABY9RSI1_9ACTN</name>
<feature type="domain" description="PPM-type phosphatase" evidence="2">
    <location>
        <begin position="193"/>
        <end position="287"/>
    </location>
</feature>
<feature type="compositionally biased region" description="Low complexity" evidence="1">
    <location>
        <begin position="155"/>
        <end position="164"/>
    </location>
</feature>
<dbReference type="InterPro" id="IPR001932">
    <property type="entry name" value="PPM-type_phosphatase-like_dom"/>
</dbReference>
<dbReference type="GO" id="GO:0004722">
    <property type="term" value="F:protein serine/threonine phosphatase activity"/>
    <property type="evidence" value="ECO:0007669"/>
    <property type="project" value="UniProtKB-EC"/>
</dbReference>
<evidence type="ECO:0000313" key="4">
    <source>
        <dbReference type="Proteomes" id="UP001250858"/>
    </source>
</evidence>
<evidence type="ECO:0000259" key="2">
    <source>
        <dbReference type="Pfam" id="PF13672"/>
    </source>
</evidence>
<keyword evidence="4" id="KW-1185">Reference proteome</keyword>
<keyword evidence="3" id="KW-0378">Hydrolase</keyword>
<evidence type="ECO:0000313" key="3">
    <source>
        <dbReference type="EMBL" id="WMX44897.1"/>
    </source>
</evidence>